<dbReference type="CDD" id="cd00063">
    <property type="entry name" value="FN3"/>
    <property type="match status" value="1"/>
</dbReference>
<feature type="compositionally biased region" description="Basic and acidic residues" evidence="2">
    <location>
        <begin position="495"/>
        <end position="526"/>
    </location>
</feature>
<dbReference type="GO" id="GO:0003993">
    <property type="term" value="F:acid phosphatase activity"/>
    <property type="evidence" value="ECO:0007669"/>
    <property type="project" value="InterPro"/>
</dbReference>
<feature type="domain" description="Purple acid phosphatase N-terminal" evidence="4">
    <location>
        <begin position="44"/>
        <end position="135"/>
    </location>
</feature>
<evidence type="ECO:0000256" key="1">
    <source>
        <dbReference type="ARBA" id="ARBA00022729"/>
    </source>
</evidence>
<keyword evidence="1 3" id="KW-0732">Signal</keyword>
<dbReference type="InterPro" id="IPR006311">
    <property type="entry name" value="TAT_signal"/>
</dbReference>
<dbReference type="SUPFAM" id="SSF56300">
    <property type="entry name" value="Metallo-dependent phosphatases"/>
    <property type="match status" value="1"/>
</dbReference>
<feature type="region of interest" description="Disordered" evidence="2">
    <location>
        <begin position="485"/>
        <end position="526"/>
    </location>
</feature>
<accession>A0A8J3XL11</accession>
<reference evidence="5" key="1">
    <citation type="submission" date="2021-01" db="EMBL/GenBank/DDBJ databases">
        <title>Whole genome shotgun sequence of Planotetraspora silvatica NBRC 100141.</title>
        <authorList>
            <person name="Komaki H."/>
            <person name="Tamura T."/>
        </authorList>
    </citation>
    <scope>NUCLEOTIDE SEQUENCE</scope>
    <source>
        <strain evidence="5">NBRC 100141</strain>
    </source>
</reference>
<dbReference type="SUPFAM" id="SSF49363">
    <property type="entry name" value="Purple acid phosphatase, N-terminal domain"/>
    <property type="match status" value="1"/>
</dbReference>
<evidence type="ECO:0000256" key="2">
    <source>
        <dbReference type="SAM" id="MobiDB-lite"/>
    </source>
</evidence>
<proteinExistence type="predicted"/>
<protein>
    <recommendedName>
        <fullName evidence="4">Purple acid phosphatase N-terminal domain-containing protein</fullName>
    </recommendedName>
</protein>
<dbReference type="InterPro" id="IPR003961">
    <property type="entry name" value="FN3_dom"/>
</dbReference>
<organism evidence="5 6">
    <name type="scientific">Planotetraspora silvatica</name>
    <dbReference type="NCBI Taxonomy" id="234614"/>
    <lineage>
        <taxon>Bacteria</taxon>
        <taxon>Bacillati</taxon>
        <taxon>Actinomycetota</taxon>
        <taxon>Actinomycetes</taxon>
        <taxon>Streptosporangiales</taxon>
        <taxon>Streptosporangiaceae</taxon>
        <taxon>Planotetraspora</taxon>
    </lineage>
</organism>
<gene>
    <name evidence="5" type="ORF">Psi02_14280</name>
</gene>
<dbReference type="InterPro" id="IPR008963">
    <property type="entry name" value="Purple_acid_Pase-like_N"/>
</dbReference>
<feature type="chain" id="PRO_5039563643" description="Purple acid phosphatase N-terminal domain-containing protein" evidence="3">
    <location>
        <begin position="33"/>
        <end position="526"/>
    </location>
</feature>
<evidence type="ECO:0000313" key="5">
    <source>
        <dbReference type="EMBL" id="GII45004.1"/>
    </source>
</evidence>
<dbReference type="AlphaFoldDB" id="A0A8J3XL11"/>
<sequence>MPGCDFTRRDLLRWTAVAAAAVPLTGMGPARAYASAKPTDVMPVNLELVTLTEDRAVITWYTGVPGTDDGLGRMVPAPADGEVVYGTHPSRLNRVAGGIRSHTPYHHVELTDLEPGQTYYYQARSNGKLASPMEFTLIAGNAVGTSDYGRGTNGPFSFTTPQPPPGRFLFSIVLCNDLHMGETQAGLVGGQPQYIGISQVPGLPPYPEVMLESLVDDVARLDPTYLLAAGDISAEAVPADLNRSRQLLTRFGRYREDYFVTRGNHDRAHSGDAYATCRVGRWQGNDCFQDAYFPQDELTYFSKDLSGLHVIGLDTYDKPGNGGDAGGMSPEQMSWFQADLAAHRDQPTVVFGHHPLVMTDSPFPITPGSSLDAAQAAAVLGAYAKTPGVFLHHAGHTHRNHRTVSPAAPGVTLQEVAAVKEYPGGFSLLRLHTEGYALNFYKCRSELARAWSERSRQEILGYWPQFALGNHVSDRNSVAKRDLSGLRRPHHGRGHGHDDHDGHGHEGHGHDDHHGRSHSEVAHSAS</sequence>
<dbReference type="InterPro" id="IPR015914">
    <property type="entry name" value="PAPs_N"/>
</dbReference>
<dbReference type="Gene3D" id="2.60.40.380">
    <property type="entry name" value="Purple acid phosphatase-like, N-terminal"/>
    <property type="match status" value="1"/>
</dbReference>
<feature type="signal peptide" evidence="3">
    <location>
        <begin position="1"/>
        <end position="32"/>
    </location>
</feature>
<dbReference type="PANTHER" id="PTHR22953:SF153">
    <property type="entry name" value="PURPLE ACID PHOSPHATASE"/>
    <property type="match status" value="1"/>
</dbReference>
<dbReference type="PROSITE" id="PS51318">
    <property type="entry name" value="TAT"/>
    <property type="match status" value="1"/>
</dbReference>
<dbReference type="Pfam" id="PF16656">
    <property type="entry name" value="Pur_ac_phosph_N"/>
    <property type="match status" value="1"/>
</dbReference>
<comment type="caution">
    <text evidence="5">The sequence shown here is derived from an EMBL/GenBank/DDBJ whole genome shotgun (WGS) entry which is preliminary data.</text>
</comment>
<keyword evidence="6" id="KW-1185">Reference proteome</keyword>
<dbReference type="PANTHER" id="PTHR22953">
    <property type="entry name" value="ACID PHOSPHATASE RELATED"/>
    <property type="match status" value="1"/>
</dbReference>
<dbReference type="Gene3D" id="3.60.21.10">
    <property type="match status" value="1"/>
</dbReference>
<dbReference type="InterPro" id="IPR029052">
    <property type="entry name" value="Metallo-depent_PP-like"/>
</dbReference>
<dbReference type="GO" id="GO:0046872">
    <property type="term" value="F:metal ion binding"/>
    <property type="evidence" value="ECO:0007669"/>
    <property type="project" value="InterPro"/>
</dbReference>
<name>A0A8J3XL11_9ACTN</name>
<dbReference type="RefSeq" id="WP_203972635.1">
    <property type="nucleotide sequence ID" value="NZ_BAAAKY010000028.1"/>
</dbReference>
<evidence type="ECO:0000313" key="6">
    <source>
        <dbReference type="Proteomes" id="UP000644610"/>
    </source>
</evidence>
<dbReference type="EMBL" id="BOOQ01000007">
    <property type="protein sequence ID" value="GII45004.1"/>
    <property type="molecule type" value="Genomic_DNA"/>
</dbReference>
<evidence type="ECO:0000256" key="3">
    <source>
        <dbReference type="SAM" id="SignalP"/>
    </source>
</evidence>
<dbReference type="InterPro" id="IPR039331">
    <property type="entry name" value="PAPs-like"/>
</dbReference>
<evidence type="ECO:0000259" key="4">
    <source>
        <dbReference type="Pfam" id="PF16656"/>
    </source>
</evidence>
<dbReference type="Proteomes" id="UP000644610">
    <property type="component" value="Unassembled WGS sequence"/>
</dbReference>